<name>A0ACB9SPP9_HOLOL</name>
<organism evidence="1 2">
    <name type="scientific">Holotrichia oblita</name>
    <name type="common">Chafer beetle</name>
    <dbReference type="NCBI Taxonomy" id="644536"/>
    <lineage>
        <taxon>Eukaryota</taxon>
        <taxon>Metazoa</taxon>
        <taxon>Ecdysozoa</taxon>
        <taxon>Arthropoda</taxon>
        <taxon>Hexapoda</taxon>
        <taxon>Insecta</taxon>
        <taxon>Pterygota</taxon>
        <taxon>Neoptera</taxon>
        <taxon>Endopterygota</taxon>
        <taxon>Coleoptera</taxon>
        <taxon>Polyphaga</taxon>
        <taxon>Scarabaeiformia</taxon>
        <taxon>Scarabaeidae</taxon>
        <taxon>Melolonthinae</taxon>
        <taxon>Holotrichia</taxon>
    </lineage>
</organism>
<dbReference type="EMBL" id="CM043022">
    <property type="protein sequence ID" value="KAI4457180.1"/>
    <property type="molecule type" value="Genomic_DNA"/>
</dbReference>
<evidence type="ECO:0000313" key="2">
    <source>
        <dbReference type="Proteomes" id="UP001056778"/>
    </source>
</evidence>
<reference evidence="1" key="1">
    <citation type="submission" date="2022-04" db="EMBL/GenBank/DDBJ databases">
        <title>Chromosome-scale genome assembly of Holotrichia oblita Faldermann.</title>
        <authorList>
            <person name="Rongchong L."/>
        </authorList>
    </citation>
    <scope>NUCLEOTIDE SEQUENCE</scope>
    <source>
        <strain evidence="1">81SQS9</strain>
    </source>
</reference>
<dbReference type="Proteomes" id="UP001056778">
    <property type="component" value="Chromosome 8"/>
</dbReference>
<gene>
    <name evidence="1" type="ORF">MML48_8g00019810</name>
</gene>
<proteinExistence type="predicted"/>
<comment type="caution">
    <text evidence="1">The sequence shown here is derived from an EMBL/GenBank/DDBJ whole genome shotgun (WGS) entry which is preliminary data.</text>
</comment>
<evidence type="ECO:0000313" key="1">
    <source>
        <dbReference type="EMBL" id="KAI4457180.1"/>
    </source>
</evidence>
<sequence>MVSTSTESKRSDTDDANTIESNSSDFQTPKFKFPPAPRLCKSANNTSCSCQSDSSISDGQIEKWKKRNRKKPPKLLPPIGIFWDIENCHVPKNKSASSIVQKIRELFFDGYREAEFIVVCDVKKENAQVIQDLNDAQVNLIHVSSTSKNAADEKLRQSLRRFAETHQAPAAVVLISGDINFAADLSDLRYRKKIHVILVHNSNVADALVLCANESLPYSSITENLPVLKTKYEVLISNLPVKLDKNKLKNRLKLLSDNCGGRVISVNNEKGRAILRFSTLDFAVRAQRRLRGEDVFGNKIGVANPTTVRESPCRSYTGRKSKSADAYQMQAYSQTTTTEHYIQESGLYYQNNQKCSKDGGKAYQDQNIQIKLNVQEHLFRPVHDTSTSNSLPDQLWLSPFSAKRSMTPQIDDTGACPYAPHSWPVKINEQNRNFFQNVGKMQNSSSRPSTPQDEGAAACNYLSQSWPTKFNESNKNFMQNIERVQSNTNTAPVDLIISNVDPSIDTRELPMILTGLLKQYVMILGLNVNMQSDGNPIAVVKVANHQEAQLAISHLHRYKLGYKRLTIAYAQSDNSLDPVHLKEMVVALLQEVPGNRMLLFKLIALLESRYHVNVSVSEINKLKDVCRIIDELGGRIVTLISGIRTSPQANLSRTSILYCSIHCPNGLEGRGWCEIETTQLPNILMPLKQFSEKVNELLSSHMGTLPLLSFPICYKLEFNQTLPIDDNGVPLEHLVTCVKNVELKLGGPNHNIKYIKREIKTNTIDIFKEESMKSSSPSIVFNIQLFCREMVDLLKTHERCQLPLGRLIPAYHHHFGRQCRVADYGFTKLIDLLESQIVSSVVQIIAYGTRRVITLTHSTQLRRFTADLLRVLKGQVSRQLTAIEFPIAYERIVGKPFNPIDYGLCSLSDLLEEVPDNAVVIIKRGETLEIAIPKREQTGEEIARTKQFAEEVVELLGHSPECSMLFNKFVPAYHHHFGYQCKVSDYGFTKLIELFEAIPDTVCIEEMVDGERTVHLTLLKALKVLGEQIANLIKHSKLASISLESLPSNYLREYGYPLKPESYECVDYYDLIAKLTDYVQVTQSSVGPLLVLVHPHCLSTISMRVWGLLLQAPHRLSLSTIMFRYRFYFQRDISLCMLEQLTDIVKVYPRKHYITIKIKMDILNYIWLVNLIISVHGCNYLRKNPLRYYVGLGKWSDTTHKVYYTGAILKVNHNFIVVVANSECLDEFTSYKDIKLMKWRDSGNRVFGRVRVAEVRDKFVVITPREGFTDPHDYSLYNPEALTRTDFTLIYLKSYASDSVNVKESQTRNDGDCQARHYPTIPYDNNSMLPNDIHCYRSLDDGSCCLGDGYLVTVSEKEVLAGIGLPMKPKTCFKSYFINTSEDTVSLTPLYIIAAQLYDIIYNTGGQLRYSELENAYKRHYGKEISYSNLNIKSMDDLITHLSFMLLIRGSGKKTNVILKLKLTVRYTIAVFEFGQSKRPERGSDRMATSPTHEYILTPKSHKKVNPPKPDTPPTPGSALFAWSPPSKFDTNLDISVLLPPINTPKSVGNFDSLTSPTNNLLQAYQYQFNSAETAITPPHPKEVPMPDKLLCKDDSNDSGLVANSNVASENEMDMSNIEQTVCKFQVPSQSRVLRLYGNHILRTMYKPDKMVKSKLTCS</sequence>
<protein>
    <submittedName>
        <fullName evidence="1">Limkain b lkap</fullName>
    </submittedName>
</protein>
<keyword evidence="2" id="KW-1185">Reference proteome</keyword>
<accession>A0ACB9SPP9</accession>